<evidence type="ECO:0000256" key="1">
    <source>
        <dbReference type="ARBA" id="ARBA00006484"/>
    </source>
</evidence>
<dbReference type="InterPro" id="IPR036291">
    <property type="entry name" value="NAD(P)-bd_dom_sf"/>
</dbReference>
<evidence type="ECO:0000313" key="5">
    <source>
        <dbReference type="Proteomes" id="UP000751614"/>
    </source>
</evidence>
<protein>
    <submittedName>
        <fullName evidence="4">SDR family NAD(P)-dependent oxidoreductase</fullName>
    </submittedName>
</protein>
<dbReference type="Proteomes" id="UP000751614">
    <property type="component" value="Unassembled WGS sequence"/>
</dbReference>
<keyword evidence="5" id="KW-1185">Reference proteome</keyword>
<reference evidence="4 5" key="1">
    <citation type="submission" date="2019-05" db="EMBL/GenBank/DDBJ databases">
        <title>Flagellimonas sp. AsT0115, sp. nov., isolated from a marine red algae, Asparagopsis taxiformis.</title>
        <authorList>
            <person name="Kim J."/>
            <person name="Jeong S.E."/>
            <person name="Jeon C.O."/>
        </authorList>
    </citation>
    <scope>NUCLEOTIDE SEQUENCE [LARGE SCALE GENOMIC DNA]</scope>
    <source>
        <strain evidence="4 5">AsT0115</strain>
    </source>
</reference>
<gene>
    <name evidence="4" type="ORF">FGG15_19770</name>
</gene>
<dbReference type="SUPFAM" id="SSF51735">
    <property type="entry name" value="NAD(P)-binding Rossmann-fold domains"/>
    <property type="match status" value="1"/>
</dbReference>
<dbReference type="PANTHER" id="PTHR42901">
    <property type="entry name" value="ALCOHOL DEHYDROGENASE"/>
    <property type="match status" value="1"/>
</dbReference>
<keyword evidence="2" id="KW-0560">Oxidoreductase</keyword>
<evidence type="ECO:0000256" key="3">
    <source>
        <dbReference type="RuleBase" id="RU000363"/>
    </source>
</evidence>
<dbReference type="PRINTS" id="PR00081">
    <property type="entry name" value="GDHRDH"/>
</dbReference>
<dbReference type="PANTHER" id="PTHR42901:SF1">
    <property type="entry name" value="ALCOHOL DEHYDROGENASE"/>
    <property type="match status" value="1"/>
</dbReference>
<dbReference type="Pfam" id="PF00106">
    <property type="entry name" value="adh_short"/>
    <property type="match status" value="1"/>
</dbReference>
<dbReference type="RefSeq" id="WP_138839511.1">
    <property type="nucleotide sequence ID" value="NZ_VCNI01000008.1"/>
</dbReference>
<sequence>MQEKSEHKFAVITGASQGLGRAFAKNLASRGINLVLVSLPGQNVGELAHDLNRTYNVRTDSYETDFKSDQNIKALCNWLNEKFSIFILINNAGTGGTRRFTDVTANYINTIIQVNVKATSLLTHRLLPNLKQQKQAYILNVSSIAAFSPVGYKTVYPASKSFVHSFSLGLSEELKDSKVSVSVINPGAMKTNDEITARIEKQGYIGKLTLLDPYKVARFSLNKMFNGKTVILLNPLSWFISIVLPTRIKVSMMTKIIKRELTLG</sequence>
<comment type="similarity">
    <text evidence="1 3">Belongs to the short-chain dehydrogenases/reductases (SDR) family.</text>
</comment>
<dbReference type="InterPro" id="IPR020904">
    <property type="entry name" value="Sc_DH/Rdtase_CS"/>
</dbReference>
<accession>A0ABY2WFT5</accession>
<dbReference type="EMBL" id="VCNI01000008">
    <property type="protein sequence ID" value="TMU50388.1"/>
    <property type="molecule type" value="Genomic_DNA"/>
</dbReference>
<dbReference type="PROSITE" id="PS00061">
    <property type="entry name" value="ADH_SHORT"/>
    <property type="match status" value="1"/>
</dbReference>
<dbReference type="PIRSF" id="PIRSF000126">
    <property type="entry name" value="11-beta-HSD1"/>
    <property type="match status" value="1"/>
</dbReference>
<evidence type="ECO:0000256" key="2">
    <source>
        <dbReference type="ARBA" id="ARBA00023002"/>
    </source>
</evidence>
<proteinExistence type="inferred from homology"/>
<dbReference type="PRINTS" id="PR00080">
    <property type="entry name" value="SDRFAMILY"/>
</dbReference>
<dbReference type="InterPro" id="IPR002347">
    <property type="entry name" value="SDR_fam"/>
</dbReference>
<name>A0ABY2WFT5_9FLAO</name>
<dbReference type="Gene3D" id="3.40.50.720">
    <property type="entry name" value="NAD(P)-binding Rossmann-like Domain"/>
    <property type="match status" value="1"/>
</dbReference>
<comment type="caution">
    <text evidence="4">The sequence shown here is derived from an EMBL/GenBank/DDBJ whole genome shotgun (WGS) entry which is preliminary data.</text>
</comment>
<organism evidence="4 5">
    <name type="scientific">Flagellimonas algicola</name>
    <dbReference type="NCBI Taxonomy" id="2583815"/>
    <lineage>
        <taxon>Bacteria</taxon>
        <taxon>Pseudomonadati</taxon>
        <taxon>Bacteroidota</taxon>
        <taxon>Flavobacteriia</taxon>
        <taxon>Flavobacteriales</taxon>
        <taxon>Flavobacteriaceae</taxon>
        <taxon>Flagellimonas</taxon>
    </lineage>
</organism>
<evidence type="ECO:0000313" key="4">
    <source>
        <dbReference type="EMBL" id="TMU50388.1"/>
    </source>
</evidence>